<evidence type="ECO:0000256" key="5">
    <source>
        <dbReference type="ARBA" id="ARBA00022679"/>
    </source>
</evidence>
<evidence type="ECO:0000256" key="14">
    <source>
        <dbReference type="ARBA" id="ARBA00023170"/>
    </source>
</evidence>
<dbReference type="InterPro" id="IPR051420">
    <property type="entry name" value="Ser_Thr_Kinases_DiverseReg"/>
</dbReference>
<dbReference type="Pfam" id="PF09335">
    <property type="entry name" value="VTT_dom"/>
    <property type="match status" value="1"/>
</dbReference>
<feature type="domain" description="Protein kinase" evidence="20">
    <location>
        <begin position="878"/>
        <end position="1166"/>
    </location>
</feature>
<feature type="region of interest" description="Disordered" evidence="18">
    <location>
        <begin position="1"/>
        <end position="20"/>
    </location>
</feature>
<comment type="caution">
    <text evidence="21">The sequence shown here is derived from an EMBL/GenBank/DDBJ whole genome shotgun (WGS) entry which is preliminary data.</text>
</comment>
<dbReference type="Gene3D" id="1.10.510.10">
    <property type="entry name" value="Transferase(Phosphotransferase) domain 1"/>
    <property type="match status" value="1"/>
</dbReference>
<feature type="transmembrane region" description="Helical" evidence="19">
    <location>
        <begin position="249"/>
        <end position="269"/>
    </location>
</feature>
<dbReference type="InterPro" id="IPR032816">
    <property type="entry name" value="VTT_dom"/>
</dbReference>
<dbReference type="GO" id="GO:0005524">
    <property type="term" value="F:ATP binding"/>
    <property type="evidence" value="ECO:0007669"/>
    <property type="project" value="UniProtKB-KW"/>
</dbReference>
<dbReference type="InterPro" id="IPR032675">
    <property type="entry name" value="LRR_dom_sf"/>
</dbReference>
<evidence type="ECO:0000256" key="11">
    <source>
        <dbReference type="ARBA" id="ARBA00022840"/>
    </source>
</evidence>
<dbReference type="GO" id="GO:0016020">
    <property type="term" value="C:membrane"/>
    <property type="evidence" value="ECO:0007669"/>
    <property type="project" value="UniProtKB-SubCell"/>
</dbReference>
<dbReference type="PROSITE" id="PS50011">
    <property type="entry name" value="PROTEIN_KINASE_DOM"/>
    <property type="match status" value="1"/>
</dbReference>
<dbReference type="PROSITE" id="PS51450">
    <property type="entry name" value="LRR"/>
    <property type="match status" value="2"/>
</dbReference>
<dbReference type="Pfam" id="PF08263">
    <property type="entry name" value="LRRNT_2"/>
    <property type="match status" value="1"/>
</dbReference>
<dbReference type="SUPFAM" id="SSF56112">
    <property type="entry name" value="Protein kinase-like (PK-like)"/>
    <property type="match status" value="1"/>
</dbReference>
<evidence type="ECO:0000256" key="6">
    <source>
        <dbReference type="ARBA" id="ARBA00022692"/>
    </source>
</evidence>
<dbReference type="Gene3D" id="3.30.200.20">
    <property type="entry name" value="Phosphorylase Kinase, domain 1"/>
    <property type="match status" value="1"/>
</dbReference>
<accession>A0A371EXZ6</accession>
<dbReference type="Proteomes" id="UP000257109">
    <property type="component" value="Unassembled WGS sequence"/>
</dbReference>
<comment type="catalytic activity">
    <reaction evidence="17">
        <text>L-seryl-[protein] + ATP = O-phospho-L-seryl-[protein] + ADP + H(+)</text>
        <dbReference type="Rhea" id="RHEA:17989"/>
        <dbReference type="Rhea" id="RHEA-COMP:9863"/>
        <dbReference type="Rhea" id="RHEA-COMP:11604"/>
        <dbReference type="ChEBI" id="CHEBI:15378"/>
        <dbReference type="ChEBI" id="CHEBI:29999"/>
        <dbReference type="ChEBI" id="CHEBI:30616"/>
        <dbReference type="ChEBI" id="CHEBI:83421"/>
        <dbReference type="ChEBI" id="CHEBI:456216"/>
        <dbReference type="EC" id="2.7.11.1"/>
    </reaction>
</comment>
<keyword evidence="4" id="KW-0433">Leucine-rich repeat</keyword>
<evidence type="ECO:0000256" key="15">
    <source>
        <dbReference type="ARBA" id="ARBA00023180"/>
    </source>
</evidence>
<dbReference type="InterPro" id="IPR000719">
    <property type="entry name" value="Prot_kinase_dom"/>
</dbReference>
<feature type="transmembrane region" description="Helical" evidence="19">
    <location>
        <begin position="209"/>
        <end position="229"/>
    </location>
</feature>
<evidence type="ECO:0000256" key="2">
    <source>
        <dbReference type="ARBA" id="ARBA00012513"/>
    </source>
</evidence>
<feature type="non-terminal residue" evidence="21">
    <location>
        <position position="1"/>
    </location>
</feature>
<keyword evidence="5" id="KW-0808">Transferase</keyword>
<dbReference type="FunFam" id="1.10.510.10:FF:000267">
    <property type="entry name" value="probable LRR receptor-like serine/threonine-protein kinase IRK"/>
    <property type="match status" value="1"/>
</dbReference>
<keyword evidence="15" id="KW-0325">Glycoprotein</keyword>
<evidence type="ECO:0000256" key="10">
    <source>
        <dbReference type="ARBA" id="ARBA00022777"/>
    </source>
</evidence>
<dbReference type="SMART" id="SM00369">
    <property type="entry name" value="LRR_TYP"/>
    <property type="match status" value="5"/>
</dbReference>
<dbReference type="Pfam" id="PF07714">
    <property type="entry name" value="PK_Tyr_Ser-Thr"/>
    <property type="match status" value="1"/>
</dbReference>
<dbReference type="FunFam" id="3.80.10.10:FF:000711">
    <property type="entry name" value="Probable LRR receptor-like serine/threonine-protein kinase At1g12460"/>
    <property type="match status" value="1"/>
</dbReference>
<evidence type="ECO:0000256" key="3">
    <source>
        <dbReference type="ARBA" id="ARBA00022527"/>
    </source>
</evidence>
<dbReference type="InterPro" id="IPR011009">
    <property type="entry name" value="Kinase-like_dom_sf"/>
</dbReference>
<sequence length="1166" mass="127765">MTFFEEDGINDGHRTRDVERNHDGGEYVKLGWDPQPQPTLGLRVWHWVKSLLCFLCLGLLAFVAFKWVGPLFIQKVIIPLINWERNKFSSPVLAVMVFASIALFPTLILPSSLSMWVAGMTFGYGFGFLLIFSAAAIGVSLPFFIGSIFHRKIEEWLDKYPKKASVLRSAGGGDWFHQFQAVALIRISPFPYIIYNYCAVATNVNYGPYLFGSLVGMVPEIFVSIYTGILIKTLADVSHPSHTLSSPQIALNVVGFCVTVATIIFFTFYAKRQMKELEKEDDILHREIHLSHALLCAVFCFLATVSAATEKEILLEFKGNITDDPRASLSSWVSSGNPCRDYNGVSCNSEGFVERIVLWNTSLGGVLSSSLSGLKRLRILTLFGNRFSGSIPEEYGDLHSLWKINLSSNALSGSIPEFIGDLASIRLLDLSKNGFTGEIPSTLFRFCYKTKFVSLSHNSLAGSIPASLVNCSNLEGFDFSFNNLSGVVPPRLCDIPRLSYVSLRSNALSGSVQELVSSCQSLEHLDFGSNRFTDLAPFSVLGMQNLTYLNISYNGFGGHIPEISACSGRLEIFDASGNSLDGVIPSSITKCKSLKLLALELNRLEGNIPVDIQELQGLIVIKLGNNSISGMIPKGFGNVDLLELLDLHNLNLTGQIPDDISNCKFLLGLDVSGNKLEGEIPQTLYNMTNLEFLNLHHNQLNGSIPASLGNLSRIQYLDLSHNSLSGSIPPSLGNLNNLTHFDLSFNNLSGVIPDVATIQHFGASAFSNNPFLCGAPLDTPCSGNGTIAPSAPGKAKVLSNSAIVAIVAAAVILTGVCLVTIMNMRARGRRKDDDQIMIVESTPLGSTESNVIIGKLVLFSKSLPSKYEDWEAGTKALLDKESLIGGGSIGTVYRTDFEGGISIAVKKLETLGRIRNQEEFEHEIGRLGNLQHPNLVAFQGYYWSSSMQLILSEFVPSGNLYDNLHGFGYAGTSTSRGNRELYWSRRFQVALGTARALSYLHHDCRPPILHLNIKSSNILLDDKYEAKLSDYGLGKLLPILDNYGLTKFHNAVGYVAPELAQGLRQSEKCDVYSFGVILLELVTGRKPVESPTTNEVVVLCEYVRGLLETGSASNCFDRNLLGFAENELIQVMRLGLICTSEDPLRRPSMAEVVQVLESIRNGLESH</sequence>
<reference evidence="21" key="1">
    <citation type="submission" date="2018-05" db="EMBL/GenBank/DDBJ databases">
        <title>Draft genome of Mucuna pruriens seed.</title>
        <authorList>
            <person name="Nnadi N.E."/>
            <person name="Vos R."/>
            <person name="Hasami M.H."/>
            <person name="Devisetty U.K."/>
            <person name="Aguiy J.C."/>
        </authorList>
    </citation>
    <scope>NUCLEOTIDE SEQUENCE [LARGE SCALE GENOMIC DNA]</scope>
    <source>
        <strain evidence="21">JCA_2017</strain>
    </source>
</reference>
<feature type="transmembrane region" description="Helical" evidence="19">
    <location>
        <begin position="290"/>
        <end position="308"/>
    </location>
</feature>
<dbReference type="PANTHER" id="PTHR48005">
    <property type="entry name" value="LEUCINE RICH REPEAT KINASE 2"/>
    <property type="match status" value="1"/>
</dbReference>
<evidence type="ECO:0000313" key="22">
    <source>
        <dbReference type="Proteomes" id="UP000257109"/>
    </source>
</evidence>
<dbReference type="InterPro" id="IPR001245">
    <property type="entry name" value="Ser-Thr/Tyr_kinase_cat_dom"/>
</dbReference>
<dbReference type="PANTHER" id="PTHR48005:SF65">
    <property type="entry name" value="LEUCINE-RICH REPEAT RECEPTOR-LIKE SERINE_THREONINE_TYROSINE-PROTEIN KINASE SOBIR1"/>
    <property type="match status" value="1"/>
</dbReference>
<proteinExistence type="predicted"/>
<keyword evidence="13 19" id="KW-0472">Membrane</keyword>
<dbReference type="InterPro" id="IPR013210">
    <property type="entry name" value="LRR_N_plant-typ"/>
</dbReference>
<evidence type="ECO:0000256" key="16">
    <source>
        <dbReference type="ARBA" id="ARBA00047899"/>
    </source>
</evidence>
<gene>
    <name evidence="21" type="ORF">CR513_49840</name>
</gene>
<dbReference type="OrthoDB" id="676979at2759"/>
<dbReference type="GO" id="GO:0004674">
    <property type="term" value="F:protein serine/threonine kinase activity"/>
    <property type="evidence" value="ECO:0007669"/>
    <property type="project" value="UniProtKB-KW"/>
</dbReference>
<evidence type="ECO:0000256" key="13">
    <source>
        <dbReference type="ARBA" id="ARBA00023136"/>
    </source>
</evidence>
<dbReference type="Gene3D" id="3.80.10.10">
    <property type="entry name" value="Ribonuclease Inhibitor"/>
    <property type="match status" value="2"/>
</dbReference>
<evidence type="ECO:0000256" key="17">
    <source>
        <dbReference type="ARBA" id="ARBA00048679"/>
    </source>
</evidence>
<dbReference type="FunFam" id="3.80.10.10:FF:001945">
    <property type="entry name" value="Putative LRR receptor-like serine/threonine-protein kinase"/>
    <property type="match status" value="1"/>
</dbReference>
<evidence type="ECO:0000259" key="20">
    <source>
        <dbReference type="PROSITE" id="PS50011"/>
    </source>
</evidence>
<evidence type="ECO:0000313" key="21">
    <source>
        <dbReference type="EMBL" id="RDX70874.1"/>
    </source>
</evidence>
<protein>
    <recommendedName>
        <fullName evidence="2">non-specific serine/threonine protein kinase</fullName>
        <ecNumber evidence="2">2.7.11.1</ecNumber>
    </recommendedName>
</protein>
<dbReference type="AlphaFoldDB" id="A0A371EXZ6"/>
<dbReference type="FunFam" id="3.30.200.20:FF:000450">
    <property type="entry name" value="Putative LRR receptor-like serine/threonine-protein kinase"/>
    <property type="match status" value="1"/>
</dbReference>
<feature type="transmembrane region" description="Helical" evidence="19">
    <location>
        <begin position="121"/>
        <end position="145"/>
    </location>
</feature>
<feature type="transmembrane region" description="Helical" evidence="19">
    <location>
        <begin position="88"/>
        <end position="109"/>
    </location>
</feature>
<dbReference type="EC" id="2.7.11.1" evidence="2"/>
<comment type="catalytic activity">
    <reaction evidence="16">
        <text>L-threonyl-[protein] + ATP = O-phospho-L-threonyl-[protein] + ADP + H(+)</text>
        <dbReference type="Rhea" id="RHEA:46608"/>
        <dbReference type="Rhea" id="RHEA-COMP:11060"/>
        <dbReference type="Rhea" id="RHEA-COMP:11605"/>
        <dbReference type="ChEBI" id="CHEBI:15378"/>
        <dbReference type="ChEBI" id="CHEBI:30013"/>
        <dbReference type="ChEBI" id="CHEBI:30616"/>
        <dbReference type="ChEBI" id="CHEBI:61977"/>
        <dbReference type="ChEBI" id="CHEBI:456216"/>
        <dbReference type="EC" id="2.7.11.1"/>
    </reaction>
</comment>
<dbReference type="Pfam" id="PF13855">
    <property type="entry name" value="LRR_8"/>
    <property type="match status" value="1"/>
</dbReference>
<feature type="transmembrane region" description="Helical" evidence="19">
    <location>
        <begin position="802"/>
        <end position="821"/>
    </location>
</feature>
<evidence type="ECO:0000256" key="1">
    <source>
        <dbReference type="ARBA" id="ARBA00004479"/>
    </source>
</evidence>
<keyword evidence="9" id="KW-0547">Nucleotide-binding</keyword>
<name>A0A371EXZ6_MUCPR</name>
<evidence type="ECO:0000256" key="18">
    <source>
        <dbReference type="SAM" id="MobiDB-lite"/>
    </source>
</evidence>
<keyword evidence="12 19" id="KW-1133">Transmembrane helix</keyword>
<keyword evidence="7" id="KW-0732">Signal</keyword>
<organism evidence="21 22">
    <name type="scientific">Mucuna pruriens</name>
    <name type="common">Velvet bean</name>
    <name type="synonym">Dolichos pruriens</name>
    <dbReference type="NCBI Taxonomy" id="157652"/>
    <lineage>
        <taxon>Eukaryota</taxon>
        <taxon>Viridiplantae</taxon>
        <taxon>Streptophyta</taxon>
        <taxon>Embryophyta</taxon>
        <taxon>Tracheophyta</taxon>
        <taxon>Spermatophyta</taxon>
        <taxon>Magnoliopsida</taxon>
        <taxon>eudicotyledons</taxon>
        <taxon>Gunneridae</taxon>
        <taxon>Pentapetalae</taxon>
        <taxon>rosids</taxon>
        <taxon>fabids</taxon>
        <taxon>Fabales</taxon>
        <taxon>Fabaceae</taxon>
        <taxon>Papilionoideae</taxon>
        <taxon>50 kb inversion clade</taxon>
        <taxon>NPAAA clade</taxon>
        <taxon>indigoferoid/millettioid clade</taxon>
        <taxon>Phaseoleae</taxon>
        <taxon>Mucuna</taxon>
    </lineage>
</organism>
<evidence type="ECO:0000256" key="7">
    <source>
        <dbReference type="ARBA" id="ARBA00022729"/>
    </source>
</evidence>
<dbReference type="InterPro" id="IPR003591">
    <property type="entry name" value="Leu-rich_rpt_typical-subtyp"/>
</dbReference>
<dbReference type="SUPFAM" id="SSF52058">
    <property type="entry name" value="L domain-like"/>
    <property type="match status" value="2"/>
</dbReference>
<keyword evidence="10" id="KW-0418">Kinase</keyword>
<keyword evidence="3" id="KW-0723">Serine/threonine-protein kinase</keyword>
<evidence type="ECO:0000256" key="12">
    <source>
        <dbReference type="ARBA" id="ARBA00022989"/>
    </source>
</evidence>
<dbReference type="Pfam" id="PF00560">
    <property type="entry name" value="LRR_1"/>
    <property type="match status" value="7"/>
</dbReference>
<comment type="subcellular location">
    <subcellularLocation>
        <location evidence="1">Membrane</location>
        <topology evidence="1">Single-pass type I membrane protein</topology>
    </subcellularLocation>
</comment>
<evidence type="ECO:0000256" key="19">
    <source>
        <dbReference type="SAM" id="Phobius"/>
    </source>
</evidence>
<evidence type="ECO:0000256" key="8">
    <source>
        <dbReference type="ARBA" id="ARBA00022737"/>
    </source>
</evidence>
<dbReference type="InterPro" id="IPR001611">
    <property type="entry name" value="Leu-rich_rpt"/>
</dbReference>
<feature type="transmembrane region" description="Helical" evidence="19">
    <location>
        <begin position="44"/>
        <end position="68"/>
    </location>
</feature>
<keyword evidence="6 19" id="KW-0812">Transmembrane</keyword>
<keyword evidence="14" id="KW-0675">Receptor</keyword>
<evidence type="ECO:0000256" key="9">
    <source>
        <dbReference type="ARBA" id="ARBA00022741"/>
    </source>
</evidence>
<keyword evidence="8" id="KW-0677">Repeat</keyword>
<keyword evidence="22" id="KW-1185">Reference proteome</keyword>
<keyword evidence="11" id="KW-0067">ATP-binding</keyword>
<evidence type="ECO:0000256" key="4">
    <source>
        <dbReference type="ARBA" id="ARBA00022614"/>
    </source>
</evidence>
<dbReference type="CDD" id="cd14066">
    <property type="entry name" value="STKc_IRAK"/>
    <property type="match status" value="1"/>
</dbReference>
<feature type="compositionally biased region" description="Basic and acidic residues" evidence="18">
    <location>
        <begin position="10"/>
        <end position="20"/>
    </location>
</feature>
<dbReference type="EMBL" id="QJKJ01011547">
    <property type="protein sequence ID" value="RDX70874.1"/>
    <property type="molecule type" value="Genomic_DNA"/>
</dbReference>